<evidence type="ECO:0000313" key="2">
    <source>
        <dbReference type="EMBL" id="KUJ09702.1"/>
    </source>
</evidence>
<dbReference type="InParanoid" id="A0A132BBA2"/>
<reference evidence="2 3" key="1">
    <citation type="submission" date="2015-10" db="EMBL/GenBank/DDBJ databases">
        <title>Full genome of DAOMC 229536 Phialocephala scopiformis, a fungal endophyte of spruce producing the potent anti-insectan compound rugulosin.</title>
        <authorList>
            <consortium name="DOE Joint Genome Institute"/>
            <person name="Walker A.K."/>
            <person name="Frasz S.L."/>
            <person name="Seifert K.A."/>
            <person name="Miller J.D."/>
            <person name="Mondo S.J."/>
            <person name="Labutti K."/>
            <person name="Lipzen A."/>
            <person name="Dockter R."/>
            <person name="Kennedy M."/>
            <person name="Grigoriev I.V."/>
            <person name="Spatafora J.W."/>
        </authorList>
    </citation>
    <scope>NUCLEOTIDE SEQUENCE [LARGE SCALE GENOMIC DNA]</scope>
    <source>
        <strain evidence="2 3">CBS 120377</strain>
    </source>
</reference>
<dbReference type="KEGG" id="psco:LY89DRAFT_275941"/>
<protein>
    <submittedName>
        <fullName evidence="2">Uncharacterized protein</fullName>
    </submittedName>
</protein>
<dbReference type="RefSeq" id="XP_018064057.1">
    <property type="nucleotide sequence ID" value="XM_018206412.1"/>
</dbReference>
<accession>A0A132BBA2</accession>
<feature type="compositionally biased region" description="Polar residues" evidence="1">
    <location>
        <begin position="50"/>
        <end position="60"/>
    </location>
</feature>
<dbReference type="Proteomes" id="UP000070700">
    <property type="component" value="Unassembled WGS sequence"/>
</dbReference>
<sequence length="166" mass="18474">MRQGERPILLDNHKEKLETNSNENPGRPTTICPNVEPDVKPGEAPVENAQRPSHTSNIQSELLAALDTQSLSSRDMPALSKVTGFPKGSFRPIQDEPFNDERPQPDLLAQRKLKRMPGRDILRSPESTIAKCLCSSLADRYNLSGSSVNAVQPAQERHSCQCAYRR</sequence>
<dbReference type="AlphaFoldDB" id="A0A132BBA2"/>
<evidence type="ECO:0000256" key="1">
    <source>
        <dbReference type="SAM" id="MobiDB-lite"/>
    </source>
</evidence>
<organism evidence="2 3">
    <name type="scientific">Mollisia scopiformis</name>
    <name type="common">Conifer needle endophyte fungus</name>
    <name type="synonym">Phialocephala scopiformis</name>
    <dbReference type="NCBI Taxonomy" id="149040"/>
    <lineage>
        <taxon>Eukaryota</taxon>
        <taxon>Fungi</taxon>
        <taxon>Dikarya</taxon>
        <taxon>Ascomycota</taxon>
        <taxon>Pezizomycotina</taxon>
        <taxon>Leotiomycetes</taxon>
        <taxon>Helotiales</taxon>
        <taxon>Mollisiaceae</taxon>
        <taxon>Mollisia</taxon>
    </lineage>
</organism>
<evidence type="ECO:0000313" key="3">
    <source>
        <dbReference type="Proteomes" id="UP000070700"/>
    </source>
</evidence>
<proteinExistence type="predicted"/>
<dbReference type="EMBL" id="KQ947431">
    <property type="protein sequence ID" value="KUJ09702.1"/>
    <property type="molecule type" value="Genomic_DNA"/>
</dbReference>
<feature type="region of interest" description="Disordered" evidence="1">
    <location>
        <begin position="1"/>
        <end position="105"/>
    </location>
</feature>
<name>A0A132BBA2_MOLSC</name>
<gene>
    <name evidence="2" type="ORF">LY89DRAFT_275941</name>
</gene>
<dbReference type="GeneID" id="28816138"/>
<keyword evidence="3" id="KW-1185">Reference proteome</keyword>